<reference evidence="2" key="1">
    <citation type="submission" date="2023-08" db="EMBL/GenBank/DDBJ databases">
        <title>Pelteobagrus vachellii genome.</title>
        <authorList>
            <person name="Liu H."/>
        </authorList>
    </citation>
    <scope>NUCLEOTIDE SEQUENCE</scope>
    <source>
        <strain evidence="2">PRFRI_2022a</strain>
        <tissue evidence="2">Muscle</tissue>
    </source>
</reference>
<evidence type="ECO:0000256" key="1">
    <source>
        <dbReference type="SAM" id="SignalP"/>
    </source>
</evidence>
<gene>
    <name evidence="2" type="ORF">Q7C36_015611</name>
</gene>
<evidence type="ECO:0008006" key="4">
    <source>
        <dbReference type="Google" id="ProtNLM"/>
    </source>
</evidence>
<protein>
    <recommendedName>
        <fullName evidence="4">Secreted protein</fullName>
    </recommendedName>
</protein>
<dbReference type="Proteomes" id="UP001187315">
    <property type="component" value="Unassembled WGS sequence"/>
</dbReference>
<evidence type="ECO:0000313" key="2">
    <source>
        <dbReference type="EMBL" id="KAK2832149.1"/>
    </source>
</evidence>
<organism evidence="2 3">
    <name type="scientific">Tachysurus vachellii</name>
    <name type="common">Darkbarbel catfish</name>
    <name type="synonym">Pelteobagrus vachellii</name>
    <dbReference type="NCBI Taxonomy" id="175792"/>
    <lineage>
        <taxon>Eukaryota</taxon>
        <taxon>Metazoa</taxon>
        <taxon>Chordata</taxon>
        <taxon>Craniata</taxon>
        <taxon>Vertebrata</taxon>
        <taxon>Euteleostomi</taxon>
        <taxon>Actinopterygii</taxon>
        <taxon>Neopterygii</taxon>
        <taxon>Teleostei</taxon>
        <taxon>Ostariophysi</taxon>
        <taxon>Siluriformes</taxon>
        <taxon>Bagridae</taxon>
        <taxon>Tachysurus</taxon>
    </lineage>
</organism>
<feature type="chain" id="PRO_5041655752" description="Secreted protein" evidence="1">
    <location>
        <begin position="17"/>
        <end position="107"/>
    </location>
</feature>
<keyword evidence="1" id="KW-0732">Signal</keyword>
<feature type="signal peptide" evidence="1">
    <location>
        <begin position="1"/>
        <end position="16"/>
    </location>
</feature>
<proteinExistence type="predicted"/>
<evidence type="ECO:0000313" key="3">
    <source>
        <dbReference type="Proteomes" id="UP001187315"/>
    </source>
</evidence>
<name>A0AA88MAL3_TACVA</name>
<dbReference type="EMBL" id="JAVHJS010000016">
    <property type="protein sequence ID" value="KAK2832149.1"/>
    <property type="molecule type" value="Genomic_DNA"/>
</dbReference>
<sequence length="107" mass="11778">MFEGFLALFIFSLAFCANEDRGTSKDICVQETLGHTHLCLQPETDRERIRISTVFFSAVKPCSLFGLSSWLALSVCASASTMITMTTSLPDSLCLLHLIVLWSVTAL</sequence>
<dbReference type="AlphaFoldDB" id="A0AA88MAL3"/>
<accession>A0AA88MAL3</accession>
<comment type="caution">
    <text evidence="2">The sequence shown here is derived from an EMBL/GenBank/DDBJ whole genome shotgun (WGS) entry which is preliminary data.</text>
</comment>
<keyword evidence="3" id="KW-1185">Reference proteome</keyword>